<feature type="chain" id="PRO_5046682110" evidence="1">
    <location>
        <begin position="22"/>
        <end position="135"/>
    </location>
</feature>
<keyword evidence="3" id="KW-1185">Reference proteome</keyword>
<protein>
    <submittedName>
        <fullName evidence="2">DUF6393 family protein</fullName>
    </submittedName>
</protein>
<proteinExistence type="predicted"/>
<feature type="signal peptide" evidence="1">
    <location>
        <begin position="1"/>
        <end position="21"/>
    </location>
</feature>
<dbReference type="RefSeq" id="WP_237049858.1">
    <property type="nucleotide sequence ID" value="NZ_CP011131.1"/>
</dbReference>
<dbReference type="Pfam" id="PF19930">
    <property type="entry name" value="DUF6393"/>
    <property type="match status" value="1"/>
</dbReference>
<sequence>MSFAIAAAAMLPLSSCGMAGAQNANLTRDRAMKSGVHDMLEEIYSSPKPVRFEQLDVSAIVVKHIPLGTEKAAVADSFKSSPSSKIIEDSADKLVVRDNKGQAMLDPDARSVVMTFSFDASGKLAKVAAVHLKNQ</sequence>
<evidence type="ECO:0000313" key="2">
    <source>
        <dbReference type="EMBL" id="UNP31353.1"/>
    </source>
</evidence>
<dbReference type="InterPro" id="IPR045656">
    <property type="entry name" value="DUF6393"/>
</dbReference>
<keyword evidence="1" id="KW-0732">Signal</keyword>
<dbReference type="Proteomes" id="UP000829194">
    <property type="component" value="Chromosome"/>
</dbReference>
<dbReference type="EMBL" id="CP093547">
    <property type="protein sequence ID" value="UNP31353.1"/>
    <property type="molecule type" value="Genomic_DNA"/>
</dbReference>
<accession>A0ABY3XI66</accession>
<gene>
    <name evidence="2" type="ORF">MOV92_08985</name>
</gene>
<name>A0ABY3XI66_9GAMM</name>
<evidence type="ECO:0000313" key="3">
    <source>
        <dbReference type="Proteomes" id="UP000829194"/>
    </source>
</evidence>
<evidence type="ECO:0000256" key="1">
    <source>
        <dbReference type="SAM" id="SignalP"/>
    </source>
</evidence>
<organism evidence="2 3">
    <name type="scientific">Lysobacter gummosus</name>
    <dbReference type="NCBI Taxonomy" id="262324"/>
    <lineage>
        <taxon>Bacteria</taxon>
        <taxon>Pseudomonadati</taxon>
        <taxon>Pseudomonadota</taxon>
        <taxon>Gammaproteobacteria</taxon>
        <taxon>Lysobacterales</taxon>
        <taxon>Lysobacteraceae</taxon>
        <taxon>Lysobacter</taxon>
    </lineage>
</organism>
<reference evidence="2 3" key="1">
    <citation type="submission" date="2022-03" db="EMBL/GenBank/DDBJ databases">
        <title>Complete genome sequence of Lysobacter capsici VKM B-2533 and Lysobacter gummosus 10.1.1, promising sources of lytic agents.</title>
        <authorList>
            <person name="Tarlachkov S.V."/>
            <person name="Kudryakova I.V."/>
            <person name="Afoshin A.S."/>
            <person name="Leontyevskaya E.A."/>
            <person name="Leontyevskaya N.V."/>
        </authorList>
    </citation>
    <scope>NUCLEOTIDE SEQUENCE [LARGE SCALE GENOMIC DNA]</scope>
    <source>
        <strain evidence="2 3">10.1.1</strain>
    </source>
</reference>